<dbReference type="PROSITE" id="PS51900">
    <property type="entry name" value="CB"/>
    <property type="match status" value="1"/>
</dbReference>
<evidence type="ECO:0000256" key="3">
    <source>
        <dbReference type="ARBA" id="ARBA00023125"/>
    </source>
</evidence>
<gene>
    <name evidence="8" type="ORF">LXM26_07650</name>
</gene>
<evidence type="ECO:0000256" key="1">
    <source>
        <dbReference type="ARBA" id="ARBA00008857"/>
    </source>
</evidence>
<sequence>MPKAQLHLLTVQQVERVQPAKADQMLNDGGGLYLFIRRYGAKQWIFRYTSPLANKRRKQSLGALSEISLREARRLASEKRELLARGLDPLYEAAIRKVDKAKDFNDWEAKQRSKVKTVFSEWKRAELQNRKDLGAEIERTFEKDVFPLIGNKHIAEVTRADVKAILDRPLTRKSKRMANRLLSDLKQFFGYADDEELITLNPTRRLTKERVGGKERSRKRYLTVSELKLLHENLPTSGLRTEYQHLIWLLLATGCRVNEILRAKWSHFDFQKQLLVIPAEHSKNTNSHHVYLSEFALQQLRQLHETRTTEWLVPNRTSNGPITRQVLTKQVTDRQQDVGVKGRVANNRTLILPNGKWVIHDLRRTTATLMQELGILPHIIKKCLNQKTEDKIMETYQRAELATQQQRAFKQLGLFLENLGIEDEREPTAINDPR</sequence>
<feature type="domain" description="Tyr recombinase" evidence="6">
    <location>
        <begin position="217"/>
        <end position="411"/>
    </location>
</feature>
<dbReference type="PROSITE" id="PS51898">
    <property type="entry name" value="TYR_RECOMBINASE"/>
    <property type="match status" value="1"/>
</dbReference>
<dbReference type="InterPro" id="IPR053876">
    <property type="entry name" value="Phage_int_M"/>
</dbReference>
<dbReference type="InterPro" id="IPR013762">
    <property type="entry name" value="Integrase-like_cat_sf"/>
</dbReference>
<dbReference type="InterPro" id="IPR011010">
    <property type="entry name" value="DNA_brk_join_enz"/>
</dbReference>
<comment type="similarity">
    <text evidence="1">Belongs to the 'phage' integrase family.</text>
</comment>
<keyword evidence="2" id="KW-0229">DNA integration</keyword>
<dbReference type="PANTHER" id="PTHR30629">
    <property type="entry name" value="PROPHAGE INTEGRASE"/>
    <property type="match status" value="1"/>
</dbReference>
<evidence type="ECO:0000313" key="9">
    <source>
        <dbReference type="Proteomes" id="UP001139000"/>
    </source>
</evidence>
<evidence type="ECO:0000256" key="2">
    <source>
        <dbReference type="ARBA" id="ARBA00022908"/>
    </source>
</evidence>
<dbReference type="Gene3D" id="1.10.443.10">
    <property type="entry name" value="Intergrase catalytic core"/>
    <property type="match status" value="1"/>
</dbReference>
<dbReference type="Pfam" id="PF13356">
    <property type="entry name" value="Arm-DNA-bind_3"/>
    <property type="match status" value="1"/>
</dbReference>
<dbReference type="GO" id="GO:0006310">
    <property type="term" value="P:DNA recombination"/>
    <property type="evidence" value="ECO:0007669"/>
    <property type="project" value="UniProtKB-KW"/>
</dbReference>
<evidence type="ECO:0000259" key="6">
    <source>
        <dbReference type="PROSITE" id="PS51898"/>
    </source>
</evidence>
<keyword evidence="9" id="KW-1185">Reference proteome</keyword>
<evidence type="ECO:0000256" key="4">
    <source>
        <dbReference type="ARBA" id="ARBA00023172"/>
    </source>
</evidence>
<organism evidence="8 9">
    <name type="scientific">Dyadobacter chenwenxiniae</name>
    <dbReference type="NCBI Taxonomy" id="2906456"/>
    <lineage>
        <taxon>Bacteria</taxon>
        <taxon>Pseudomonadati</taxon>
        <taxon>Bacteroidota</taxon>
        <taxon>Cytophagia</taxon>
        <taxon>Cytophagales</taxon>
        <taxon>Spirosomataceae</taxon>
        <taxon>Dyadobacter</taxon>
    </lineage>
</organism>
<dbReference type="GO" id="GO:0003677">
    <property type="term" value="F:DNA binding"/>
    <property type="evidence" value="ECO:0007669"/>
    <property type="project" value="UniProtKB-UniRule"/>
</dbReference>
<protein>
    <submittedName>
        <fullName evidence="8">Tyrosine-type recombinase/integrase</fullName>
    </submittedName>
</protein>
<dbReference type="GO" id="GO:0015074">
    <property type="term" value="P:DNA integration"/>
    <property type="evidence" value="ECO:0007669"/>
    <property type="project" value="UniProtKB-KW"/>
</dbReference>
<name>A0A9X1TDV8_9BACT</name>
<dbReference type="PANTHER" id="PTHR30629:SF2">
    <property type="entry name" value="PROPHAGE INTEGRASE INTS-RELATED"/>
    <property type="match status" value="1"/>
</dbReference>
<dbReference type="InterPro" id="IPR025166">
    <property type="entry name" value="Integrase_DNA_bind_dom"/>
</dbReference>
<dbReference type="Pfam" id="PF22022">
    <property type="entry name" value="Phage_int_M"/>
    <property type="match status" value="1"/>
</dbReference>
<proteinExistence type="inferred from homology"/>
<feature type="domain" description="Core-binding (CB)" evidence="7">
    <location>
        <begin position="113"/>
        <end position="193"/>
    </location>
</feature>
<evidence type="ECO:0000259" key="7">
    <source>
        <dbReference type="PROSITE" id="PS51900"/>
    </source>
</evidence>
<reference evidence="8" key="1">
    <citation type="submission" date="2021-12" db="EMBL/GenBank/DDBJ databases">
        <title>Novel species in genus Dyadobacter.</title>
        <authorList>
            <person name="Ma C."/>
        </authorList>
    </citation>
    <scope>NUCLEOTIDE SEQUENCE</scope>
    <source>
        <strain evidence="8">LJ419</strain>
    </source>
</reference>
<dbReference type="SUPFAM" id="SSF56349">
    <property type="entry name" value="DNA breaking-rejoining enzymes"/>
    <property type="match status" value="1"/>
</dbReference>
<dbReference type="InterPro" id="IPR050808">
    <property type="entry name" value="Phage_Integrase"/>
</dbReference>
<evidence type="ECO:0000313" key="8">
    <source>
        <dbReference type="EMBL" id="MCF0061362.1"/>
    </source>
</evidence>
<dbReference type="EMBL" id="JAJTTC010000001">
    <property type="protein sequence ID" value="MCF0061362.1"/>
    <property type="molecule type" value="Genomic_DNA"/>
</dbReference>
<dbReference type="InterPro" id="IPR038488">
    <property type="entry name" value="Integrase_DNA-bd_sf"/>
</dbReference>
<dbReference type="Gene3D" id="1.10.150.130">
    <property type="match status" value="1"/>
</dbReference>
<evidence type="ECO:0000256" key="5">
    <source>
        <dbReference type="PROSITE-ProRule" id="PRU01248"/>
    </source>
</evidence>
<dbReference type="AlphaFoldDB" id="A0A9X1TDV8"/>
<keyword evidence="3 5" id="KW-0238">DNA-binding</keyword>
<dbReference type="InterPro" id="IPR002104">
    <property type="entry name" value="Integrase_catalytic"/>
</dbReference>
<comment type="caution">
    <text evidence="8">The sequence shown here is derived from an EMBL/GenBank/DDBJ whole genome shotgun (WGS) entry which is preliminary data.</text>
</comment>
<dbReference type="Pfam" id="PF00589">
    <property type="entry name" value="Phage_integrase"/>
    <property type="match status" value="1"/>
</dbReference>
<dbReference type="InterPro" id="IPR010998">
    <property type="entry name" value="Integrase_recombinase_N"/>
</dbReference>
<accession>A0A9X1TDV8</accession>
<dbReference type="Proteomes" id="UP001139000">
    <property type="component" value="Unassembled WGS sequence"/>
</dbReference>
<dbReference type="RefSeq" id="WP_234654618.1">
    <property type="nucleotide sequence ID" value="NZ_CP094997.1"/>
</dbReference>
<dbReference type="Gene3D" id="3.30.160.390">
    <property type="entry name" value="Integrase, DNA-binding domain"/>
    <property type="match status" value="1"/>
</dbReference>
<dbReference type="CDD" id="cd00801">
    <property type="entry name" value="INT_P4_C"/>
    <property type="match status" value="1"/>
</dbReference>
<dbReference type="InterPro" id="IPR044068">
    <property type="entry name" value="CB"/>
</dbReference>
<keyword evidence="4" id="KW-0233">DNA recombination</keyword>